<dbReference type="InterPro" id="IPR001314">
    <property type="entry name" value="Peptidase_S1A"/>
</dbReference>
<dbReference type="SUPFAM" id="SSF57440">
    <property type="entry name" value="Kringle-like"/>
    <property type="match status" value="1"/>
</dbReference>
<dbReference type="InterPro" id="IPR016187">
    <property type="entry name" value="CTDL_fold"/>
</dbReference>
<dbReference type="InterPro" id="IPR053954">
    <property type="entry name" value="DUF7023"/>
</dbReference>
<dbReference type="Proteomes" id="UP001642483">
    <property type="component" value="Unassembled WGS sequence"/>
</dbReference>
<evidence type="ECO:0000256" key="4">
    <source>
        <dbReference type="ARBA" id="ARBA00022572"/>
    </source>
</evidence>
<dbReference type="InterPro" id="IPR001254">
    <property type="entry name" value="Trypsin_dom"/>
</dbReference>
<dbReference type="Pfam" id="PF00089">
    <property type="entry name" value="Trypsin"/>
    <property type="match status" value="1"/>
</dbReference>
<dbReference type="Gene3D" id="2.40.20.10">
    <property type="entry name" value="Plasminogen Kringle 4"/>
    <property type="match status" value="1"/>
</dbReference>
<keyword evidence="15" id="KW-1185">Reference proteome</keyword>
<evidence type="ECO:0000313" key="15">
    <source>
        <dbReference type="Proteomes" id="UP001642483"/>
    </source>
</evidence>
<dbReference type="InterPro" id="IPR009003">
    <property type="entry name" value="Peptidase_S1_PA"/>
</dbReference>
<dbReference type="EMBL" id="CAWYQH010000130">
    <property type="protein sequence ID" value="CAK8692088.1"/>
    <property type="molecule type" value="Genomic_DNA"/>
</dbReference>
<evidence type="ECO:0000259" key="11">
    <source>
        <dbReference type="PROSITE" id="PS01180"/>
    </source>
</evidence>
<keyword evidence="7" id="KW-1015">Disulfide bond</keyword>
<dbReference type="Pfam" id="PF00431">
    <property type="entry name" value="CUB"/>
    <property type="match status" value="3"/>
</dbReference>
<feature type="domain" description="Peptidase S1" evidence="13">
    <location>
        <begin position="1240"/>
        <end position="1497"/>
    </location>
</feature>
<evidence type="ECO:0000259" key="13">
    <source>
        <dbReference type="PROSITE" id="PS50240"/>
    </source>
</evidence>
<dbReference type="InterPro" id="IPR000859">
    <property type="entry name" value="CUB_dom"/>
</dbReference>
<proteinExistence type="predicted"/>
<dbReference type="PROSITE" id="PS50070">
    <property type="entry name" value="KRINGLE_2"/>
    <property type="match status" value="1"/>
</dbReference>
<dbReference type="Gene3D" id="2.60.120.290">
    <property type="entry name" value="Spermadhesin, CUB domain"/>
    <property type="match status" value="3"/>
</dbReference>
<dbReference type="SUPFAM" id="SSF56436">
    <property type="entry name" value="C-type lectin-like"/>
    <property type="match status" value="1"/>
</dbReference>
<dbReference type="InterPro" id="IPR016186">
    <property type="entry name" value="C-type_lectin-like/link_sf"/>
</dbReference>
<evidence type="ECO:0000256" key="8">
    <source>
        <dbReference type="PROSITE-ProRule" id="PRU00121"/>
    </source>
</evidence>
<dbReference type="SUPFAM" id="SSF50494">
    <property type="entry name" value="Trypsin-like serine proteases"/>
    <property type="match status" value="1"/>
</dbReference>
<dbReference type="Pfam" id="PF24325">
    <property type="entry name" value="DUF7495"/>
    <property type="match status" value="2"/>
</dbReference>
<evidence type="ECO:0000256" key="6">
    <source>
        <dbReference type="ARBA" id="ARBA00022825"/>
    </source>
</evidence>
<dbReference type="CDD" id="cd00190">
    <property type="entry name" value="Tryp_SPc"/>
    <property type="match status" value="1"/>
</dbReference>
<evidence type="ECO:0000256" key="10">
    <source>
        <dbReference type="SAM" id="SignalP"/>
    </source>
</evidence>
<dbReference type="SMART" id="SM00020">
    <property type="entry name" value="Tryp_SPc"/>
    <property type="match status" value="1"/>
</dbReference>
<evidence type="ECO:0000256" key="1">
    <source>
        <dbReference type="ARBA" id="ARBA00001656"/>
    </source>
</evidence>
<keyword evidence="4 8" id="KW-0420">Kringle</keyword>
<dbReference type="Gene3D" id="2.40.10.10">
    <property type="entry name" value="Trypsin-like serine proteases"/>
    <property type="match status" value="1"/>
</dbReference>
<dbReference type="PRINTS" id="PR00722">
    <property type="entry name" value="CHYMOTRYPSIN"/>
</dbReference>
<dbReference type="PROSITE" id="PS00135">
    <property type="entry name" value="TRYPSIN_SER"/>
    <property type="match status" value="1"/>
</dbReference>
<evidence type="ECO:0000256" key="9">
    <source>
        <dbReference type="RuleBase" id="RU363034"/>
    </source>
</evidence>
<dbReference type="SUPFAM" id="SSF49854">
    <property type="entry name" value="Spermadhesin, CUB domain"/>
    <property type="match status" value="3"/>
</dbReference>
<gene>
    <name evidence="14" type="ORF">CVLEPA_LOCUS24836</name>
</gene>
<dbReference type="PANTHER" id="PTHR24252:SF8">
    <property type="entry name" value="ACROSIN"/>
    <property type="match status" value="1"/>
</dbReference>
<dbReference type="CDD" id="cd00041">
    <property type="entry name" value="CUB"/>
    <property type="match status" value="3"/>
</dbReference>
<organism evidence="14 15">
    <name type="scientific">Clavelina lepadiformis</name>
    <name type="common">Light-bulb sea squirt</name>
    <name type="synonym">Ascidia lepadiformis</name>
    <dbReference type="NCBI Taxonomy" id="159417"/>
    <lineage>
        <taxon>Eukaryota</taxon>
        <taxon>Metazoa</taxon>
        <taxon>Chordata</taxon>
        <taxon>Tunicata</taxon>
        <taxon>Ascidiacea</taxon>
        <taxon>Aplousobranchia</taxon>
        <taxon>Clavelinidae</taxon>
        <taxon>Clavelina</taxon>
    </lineage>
</organism>
<dbReference type="PROSITE" id="PS01180">
    <property type="entry name" value="CUB"/>
    <property type="match status" value="3"/>
</dbReference>
<dbReference type="InterPro" id="IPR013806">
    <property type="entry name" value="Kringle-like"/>
</dbReference>
<evidence type="ECO:0000259" key="12">
    <source>
        <dbReference type="PROSITE" id="PS50070"/>
    </source>
</evidence>
<name>A0ABP0GM29_CLALP</name>
<dbReference type="InterPro" id="IPR018114">
    <property type="entry name" value="TRYPSIN_HIS"/>
</dbReference>
<evidence type="ECO:0000313" key="14">
    <source>
        <dbReference type="EMBL" id="CAK8692088.1"/>
    </source>
</evidence>
<feature type="signal peptide" evidence="10">
    <location>
        <begin position="1"/>
        <end position="19"/>
    </location>
</feature>
<feature type="domain" description="CUB" evidence="11">
    <location>
        <begin position="967"/>
        <end position="1092"/>
    </location>
</feature>
<dbReference type="PROSITE" id="PS00134">
    <property type="entry name" value="TRYPSIN_HIS"/>
    <property type="match status" value="1"/>
</dbReference>
<sequence length="1499" mass="167276">MKANLSVCFMLCMVALIQGQSVTDEFYNERSRCVNRCYREYNGNLDTTITGKQCRNWRLSDIENNLNNLDINSLGNKCRNPDFRPMPYCFVSDAHWEFCFSSKCQERTVSKNCGVPGFYLFNGTCFSTFATAVIGRPGSRSACQAIDGKIAQFHSAEEMIFVKSLSCLPTMVSARKIDGVWKWRRGSELNWGIGNSLGNWPWCSGYPTLEDNNNCVVMHPSRCLRNVPCSNEIVYPTCEITTARAKFSTLSFEPTLSWMFAAQQCSSDTTRLCLLSELCQIDTDDNVDLNHFHFSDLPFDEDHWVPIADEYDDWVYVGPKLSLHCRRQTSLYGPGDYRPNVDGSITKGRVICCRKGEKSIIVPPTNSSPVKVHVKSAVINNGPVYKFTLNEENTLEEIRRDETSWLTVSRREGDVTSFTLMSHYVENQFQKPIYFCSKSVVNNGLGGTSYKISETSCVLPYVLNFYLYAGNPPGNSLVQLSASLDVGGNTRISTTSSESDDSNEYGQFSFYAISTEVLPSTTVVNPCVKVFKLREERGVITSPNFPRPHSQPVGTKCRWRIIAPINYVIRINFTDINLQNSGEEHKYFSMSGQEERFRTGQGLQFNHQQYCPNEAIEVRTPRSFANTERWFHYGRFCGGIRPPSFTTIGNVVLIELSNNKSSEQSTGFMLKYEMLAPPVNATMILLPSSYSSLTWPRLREKCLLDGKDLCNSKDICSYSNRPFFGVELGNYYSPVLDEYNDWVQVGNLAGQTCQEHNSAFGPPEWGLLNEPCHPAPKNLCPDKRVLYCCNMRAQLPVSIPKTIKVFTTEQSGFVFNRYIRDGIDSEPTQPWLTTTKFLPQDVSVFQLFSSYQHDFNKTVYFCSQQLNPPIGTISLIHTMSEYPCGDKWNFLFHLYASSTNGLNKRQLFVGINERKPYNSRLTYSGFAPDFKHTSSFAVYGLSNESDTFSGNVPVTTAAPLLVISDSCEREMVPITAPAVVSSPNYPQSYDNGLFCQWVVSLSEQDKKSQGTKLKLTITGLVIEEAYRCVNDRLVIYEVDYDSNIGIRNQTKLRNLCGSENGDTVITENSFLLQFITDSSVSYSGFEARIDTLTETCGGFVTKNAQTITSPGYPRSYPAGLNCTWSIEAFNAGYSIEIQFSKLQLNYSEGCTKDSISVTYGNETSGVYCGVVDQPPRLLINSHQASLNFFTTERDLKSPGQKGFTATVYFIPRLTDGSQAERCGVQEVSPWGAGGPVQARIVGGQAAIPGSWPWVAMIDGATCGGALLNERWILTAGHCVVPQSVRNSNINTYVPDVSGFTVYLGRHAYNKQSNGEQYSKIDRVLVHPGYKRGRPSGADSSFGTDTVPVNDIALLHLEIPFRFSSSVKPICLPEADVKVGDVCVIAGWGTLGQKEIINKIERGVLRNARVSILDNKVCNTWPAIRGAVADYNICAGYPDGGVDACKGDSGGPLMCQGEDGAYYIKGIVSWGKACGVARQPGLYTRVWTYYDWITDQIFDD</sequence>
<dbReference type="InterPro" id="IPR001304">
    <property type="entry name" value="C-type_lectin-like"/>
</dbReference>
<dbReference type="InterPro" id="IPR000001">
    <property type="entry name" value="Kringle"/>
</dbReference>
<dbReference type="PANTHER" id="PTHR24252">
    <property type="entry name" value="ACROSIN-RELATED"/>
    <property type="match status" value="1"/>
</dbReference>
<dbReference type="EC" id="3.4.21.10" evidence="2"/>
<dbReference type="InterPro" id="IPR033116">
    <property type="entry name" value="TRYPSIN_SER"/>
</dbReference>
<comment type="caution">
    <text evidence="14">The sequence shown here is derived from an EMBL/GenBank/DDBJ whole genome shotgun (WGS) entry which is preliminary data.</text>
</comment>
<keyword evidence="10" id="KW-0732">Signal</keyword>
<feature type="domain" description="CUB" evidence="11">
    <location>
        <begin position="527"/>
        <end position="675"/>
    </location>
</feature>
<evidence type="ECO:0000256" key="5">
    <source>
        <dbReference type="ARBA" id="ARBA00022670"/>
    </source>
</evidence>
<dbReference type="SMART" id="SM00034">
    <property type="entry name" value="CLECT"/>
    <property type="match status" value="1"/>
</dbReference>
<comment type="caution">
    <text evidence="8">Lacks conserved residue(s) required for the propagation of feature annotation.</text>
</comment>
<keyword evidence="5 9" id="KW-0645">Protease</keyword>
<keyword evidence="6 9" id="KW-0720">Serine protease</keyword>
<dbReference type="Gene3D" id="3.10.100.10">
    <property type="entry name" value="Mannose-Binding Protein A, subunit A"/>
    <property type="match status" value="1"/>
</dbReference>
<evidence type="ECO:0000256" key="2">
    <source>
        <dbReference type="ARBA" id="ARBA00012050"/>
    </source>
</evidence>
<comment type="catalytic activity">
    <reaction evidence="1">
        <text>Preferential cleavage: Arg-|-Xaa, Lys-|-Xaa.</text>
        <dbReference type="EC" id="3.4.21.10"/>
    </reaction>
</comment>
<dbReference type="InterPro" id="IPR043504">
    <property type="entry name" value="Peptidase_S1_PA_chymotrypsin"/>
</dbReference>
<feature type="chain" id="PRO_5046845953" description="Acrosin" evidence="10">
    <location>
        <begin position="20"/>
        <end position="1499"/>
    </location>
</feature>
<evidence type="ECO:0000256" key="7">
    <source>
        <dbReference type="ARBA" id="ARBA00023157"/>
    </source>
</evidence>
<dbReference type="InterPro" id="IPR035914">
    <property type="entry name" value="Sperma_CUB_dom_sf"/>
</dbReference>
<dbReference type="SMART" id="SM00042">
    <property type="entry name" value="CUB"/>
    <property type="match status" value="3"/>
</dbReference>
<protein>
    <recommendedName>
        <fullName evidence="3">Acrosin</fullName>
        <ecNumber evidence="2">3.4.21.10</ecNumber>
    </recommendedName>
</protein>
<evidence type="ECO:0000256" key="3">
    <source>
        <dbReference type="ARBA" id="ARBA00017161"/>
    </source>
</evidence>
<dbReference type="CDD" id="cd00037">
    <property type="entry name" value="CLECT"/>
    <property type="match status" value="1"/>
</dbReference>
<dbReference type="Pfam" id="PF22894">
    <property type="entry name" value="DUF7023"/>
    <property type="match status" value="1"/>
</dbReference>
<feature type="domain" description="CUB" evidence="11">
    <location>
        <begin position="1096"/>
        <end position="1210"/>
    </location>
</feature>
<reference evidence="14 15" key="1">
    <citation type="submission" date="2024-02" db="EMBL/GenBank/DDBJ databases">
        <authorList>
            <person name="Daric V."/>
            <person name="Darras S."/>
        </authorList>
    </citation>
    <scope>NUCLEOTIDE SEQUENCE [LARGE SCALE GENOMIC DNA]</scope>
</reference>
<accession>A0ABP0GM29</accession>
<dbReference type="PROSITE" id="PS50240">
    <property type="entry name" value="TRYPSIN_DOM"/>
    <property type="match status" value="1"/>
</dbReference>
<dbReference type="InterPro" id="IPR038178">
    <property type="entry name" value="Kringle_sf"/>
</dbReference>
<dbReference type="SMART" id="SM00130">
    <property type="entry name" value="KR"/>
    <property type="match status" value="1"/>
</dbReference>
<feature type="domain" description="Kringle" evidence="12">
    <location>
        <begin position="32"/>
        <end position="104"/>
    </location>
</feature>
<dbReference type="InterPro" id="IPR055918">
    <property type="entry name" value="DUF7495"/>
</dbReference>
<keyword evidence="9" id="KW-0378">Hydrolase</keyword>